<evidence type="ECO:0000313" key="2">
    <source>
        <dbReference type="EMBL" id="TDG13321.1"/>
    </source>
</evidence>
<comment type="caution">
    <text evidence="2">The sequence shown here is derived from an EMBL/GenBank/DDBJ whole genome shotgun (WGS) entry which is preliminary data.</text>
</comment>
<proteinExistence type="predicted"/>
<dbReference type="Gene3D" id="3.10.450.50">
    <property type="match status" value="1"/>
</dbReference>
<sequence length="159" mass="18355">MENQFTASEVSSLRSLLDIEAIRRLRLDFSLAIDLRNMDGVIALFTDDALCEYGPYGTWEGKETIARNYREMFEGETVDPPFTSQHINTNHTVDILSDTTAKGDCYLIDLDTSTPPAENPVICFAHYDEEYRKDNGRWRFSRSSLNFLWPQRQVLPDYS</sequence>
<dbReference type="Proteomes" id="UP000295554">
    <property type="component" value="Unassembled WGS sequence"/>
</dbReference>
<dbReference type="AlphaFoldDB" id="A0A4R5LR62"/>
<dbReference type="SUPFAM" id="SSF54427">
    <property type="entry name" value="NTF2-like"/>
    <property type="match status" value="1"/>
</dbReference>
<gene>
    <name evidence="2" type="ORF">E2F43_07185</name>
</gene>
<feature type="domain" description="SnoaL-like" evidence="1">
    <location>
        <begin position="14"/>
        <end position="142"/>
    </location>
</feature>
<dbReference type="EMBL" id="SMSE01000002">
    <property type="protein sequence ID" value="TDG13321.1"/>
    <property type="molecule type" value="Genomic_DNA"/>
</dbReference>
<accession>A0A4R5LR62</accession>
<keyword evidence="3" id="KW-1185">Reference proteome</keyword>
<dbReference type="Pfam" id="PF13577">
    <property type="entry name" value="SnoaL_4"/>
    <property type="match status" value="1"/>
</dbReference>
<dbReference type="InterPro" id="IPR032710">
    <property type="entry name" value="NTF2-like_dom_sf"/>
</dbReference>
<reference evidence="2 3" key="1">
    <citation type="submission" date="2019-03" db="EMBL/GenBank/DDBJ databases">
        <title>Seongchinamella monodicae gen. nov., sp. nov., a novel member of the Gammaproteobacteria isolated from a tidal mudflat of beach.</title>
        <authorList>
            <person name="Yang H.G."/>
            <person name="Kang J.W."/>
            <person name="Lee S.D."/>
        </authorList>
    </citation>
    <scope>NUCLEOTIDE SEQUENCE [LARGE SCALE GENOMIC DNA]</scope>
    <source>
        <strain evidence="2 3">GH4-78</strain>
    </source>
</reference>
<evidence type="ECO:0000259" key="1">
    <source>
        <dbReference type="Pfam" id="PF13577"/>
    </source>
</evidence>
<organism evidence="2 3">
    <name type="scientific">Seongchinamella unica</name>
    <dbReference type="NCBI Taxonomy" id="2547392"/>
    <lineage>
        <taxon>Bacteria</taxon>
        <taxon>Pseudomonadati</taxon>
        <taxon>Pseudomonadota</taxon>
        <taxon>Gammaproteobacteria</taxon>
        <taxon>Cellvibrionales</taxon>
        <taxon>Halieaceae</taxon>
        <taxon>Seongchinamella</taxon>
    </lineage>
</organism>
<dbReference type="RefSeq" id="WP_133211184.1">
    <property type="nucleotide sequence ID" value="NZ_SMSE01000002.1"/>
</dbReference>
<dbReference type="InterPro" id="IPR037401">
    <property type="entry name" value="SnoaL-like"/>
</dbReference>
<name>A0A4R5LR62_9GAMM</name>
<dbReference type="OrthoDB" id="4571298at2"/>
<protein>
    <submittedName>
        <fullName evidence="2">Nuclear transport factor 2 family protein</fullName>
    </submittedName>
</protein>
<evidence type="ECO:0000313" key="3">
    <source>
        <dbReference type="Proteomes" id="UP000295554"/>
    </source>
</evidence>